<evidence type="ECO:0008006" key="3">
    <source>
        <dbReference type="Google" id="ProtNLM"/>
    </source>
</evidence>
<proteinExistence type="predicted"/>
<reference evidence="2" key="1">
    <citation type="submission" date="2018-06" db="EMBL/GenBank/DDBJ databases">
        <authorList>
            <person name="Zhirakovskaya E."/>
        </authorList>
    </citation>
    <scope>NUCLEOTIDE SEQUENCE</scope>
</reference>
<keyword evidence="1" id="KW-1133">Transmembrane helix</keyword>
<evidence type="ECO:0000256" key="1">
    <source>
        <dbReference type="SAM" id="Phobius"/>
    </source>
</evidence>
<dbReference type="Gene3D" id="2.60.40.3440">
    <property type="match status" value="1"/>
</dbReference>
<name>A0A3B0VZJ5_9ZZZZ</name>
<feature type="transmembrane region" description="Helical" evidence="1">
    <location>
        <begin position="138"/>
        <end position="155"/>
    </location>
</feature>
<protein>
    <recommendedName>
        <fullName evidence="3">IPTL-CTERM protein sorting domain-containing protein</fullName>
    </recommendedName>
</protein>
<organism evidence="2">
    <name type="scientific">hydrothermal vent metagenome</name>
    <dbReference type="NCBI Taxonomy" id="652676"/>
    <lineage>
        <taxon>unclassified sequences</taxon>
        <taxon>metagenomes</taxon>
        <taxon>ecological metagenomes</taxon>
    </lineage>
</organism>
<evidence type="ECO:0000313" key="2">
    <source>
        <dbReference type="EMBL" id="VAW48995.1"/>
    </source>
</evidence>
<keyword evidence="1" id="KW-0812">Transmembrane</keyword>
<accession>A0A3B0VZJ5</accession>
<keyword evidence="1" id="KW-0472">Membrane</keyword>
<dbReference type="EMBL" id="UOFC01000248">
    <property type="protein sequence ID" value="VAW48995.1"/>
    <property type="molecule type" value="Genomic_DNA"/>
</dbReference>
<dbReference type="AlphaFoldDB" id="A0A3B0VZJ5"/>
<dbReference type="Pfam" id="PF17963">
    <property type="entry name" value="Big_9"/>
    <property type="match status" value="1"/>
</dbReference>
<sequence length="166" mass="17945">MLNKTRLIIISILLFINISGQTTVVEKGGLTAVDDLFTIPENTTPSAVIFVLNNDLSVNKATTIVSVTQPANATVVLVGNSVSYLPDTDYCNSTSGITDDFTYSISDAPPVIESSATVRVTVTCSGTLIPAPQIVSATSWYSLIFMMLLLIFFVYRKKLVPCNKQE</sequence>
<gene>
    <name evidence="2" type="ORF">MNBD_GAMMA03-518</name>
</gene>